<sequence>MSAPKHILVFRFSSLGDIAMTVPVIKLLLQQHPQVEVTFVSVAFVQPLFNNIERLRFYAADIRGKYKGVAGLYRLYKELNCQFKIDAVADLHNVLRTQVLRVYFFATGKKIVVIDKGREEKKKLTRGHNKVLKPLKSTFQRYADVFAALDLPITLNIEIGIIIPQHKNALLNEYKQQGYKLIGIAPFAQYSEKTYPANKMQQVIQLLAKHKDVKIFLFGGKSDVPALQQLETINRDKIQSLAGAMPLAEELDAVAQLDIMVSMDSANMHLASLFGIPVISVWGGTHPYLGFYGWGQPLSNAVQVELDCRPSSVFGNKPCPRGDLACMNRIAPLMIYNKICEVLSL</sequence>
<dbReference type="GO" id="GO:0005829">
    <property type="term" value="C:cytosol"/>
    <property type="evidence" value="ECO:0007669"/>
    <property type="project" value="TreeGrafter"/>
</dbReference>
<keyword evidence="4" id="KW-1185">Reference proteome</keyword>
<dbReference type="GO" id="GO:0009244">
    <property type="term" value="P:lipopolysaccharide core region biosynthetic process"/>
    <property type="evidence" value="ECO:0007669"/>
    <property type="project" value="TreeGrafter"/>
</dbReference>
<dbReference type="Proteomes" id="UP000305848">
    <property type="component" value="Unassembled WGS sequence"/>
</dbReference>
<keyword evidence="1" id="KW-0328">Glycosyltransferase</keyword>
<dbReference type="RefSeq" id="WP_137261240.1">
    <property type="nucleotide sequence ID" value="NZ_SZQL01000005.1"/>
</dbReference>
<proteinExistence type="predicted"/>
<dbReference type="EMBL" id="SZQL01000005">
    <property type="protein sequence ID" value="TKK69245.1"/>
    <property type="molecule type" value="Genomic_DNA"/>
</dbReference>
<dbReference type="InterPro" id="IPR002201">
    <property type="entry name" value="Glyco_trans_9"/>
</dbReference>
<name>A0A4U3L2J7_9BACT</name>
<evidence type="ECO:0000313" key="3">
    <source>
        <dbReference type="EMBL" id="TKK69245.1"/>
    </source>
</evidence>
<dbReference type="InterPro" id="IPR051199">
    <property type="entry name" value="LPS_LOS_Heptosyltrfase"/>
</dbReference>
<gene>
    <name evidence="3" type="ORF">FC093_07970</name>
</gene>
<dbReference type="PANTHER" id="PTHR30160">
    <property type="entry name" value="TETRAACYLDISACCHARIDE 4'-KINASE-RELATED"/>
    <property type="match status" value="1"/>
</dbReference>
<dbReference type="OrthoDB" id="9768048at2"/>
<keyword evidence="2 3" id="KW-0808">Transferase</keyword>
<dbReference type="Pfam" id="PF01075">
    <property type="entry name" value="Glyco_transf_9"/>
    <property type="match status" value="1"/>
</dbReference>
<evidence type="ECO:0000256" key="1">
    <source>
        <dbReference type="ARBA" id="ARBA00022676"/>
    </source>
</evidence>
<organism evidence="3 4">
    <name type="scientific">Ilyomonas limi</name>
    <dbReference type="NCBI Taxonomy" id="2575867"/>
    <lineage>
        <taxon>Bacteria</taxon>
        <taxon>Pseudomonadati</taxon>
        <taxon>Bacteroidota</taxon>
        <taxon>Chitinophagia</taxon>
        <taxon>Chitinophagales</taxon>
        <taxon>Chitinophagaceae</taxon>
        <taxon>Ilyomonas</taxon>
    </lineage>
</organism>
<dbReference type="GO" id="GO:0008713">
    <property type="term" value="F:ADP-heptose-lipopolysaccharide heptosyltransferase activity"/>
    <property type="evidence" value="ECO:0007669"/>
    <property type="project" value="TreeGrafter"/>
</dbReference>
<dbReference type="SUPFAM" id="SSF53756">
    <property type="entry name" value="UDP-Glycosyltransferase/glycogen phosphorylase"/>
    <property type="match status" value="1"/>
</dbReference>
<comment type="caution">
    <text evidence="3">The sequence shown here is derived from an EMBL/GenBank/DDBJ whole genome shotgun (WGS) entry which is preliminary data.</text>
</comment>
<evidence type="ECO:0000256" key="2">
    <source>
        <dbReference type="ARBA" id="ARBA00022679"/>
    </source>
</evidence>
<protein>
    <submittedName>
        <fullName evidence="3">Glycosyltransferase family 9 protein</fullName>
    </submittedName>
</protein>
<dbReference type="PANTHER" id="PTHR30160:SF22">
    <property type="entry name" value="LIPOPOLYSACCHARIDE CORE BIOSYNTHESIS PROTEIN"/>
    <property type="match status" value="1"/>
</dbReference>
<reference evidence="3 4" key="1">
    <citation type="submission" date="2019-05" db="EMBL/GenBank/DDBJ databases">
        <title>Panacibacter sp. strain 17mud1-8 Genome sequencing and assembly.</title>
        <authorList>
            <person name="Chhetri G."/>
        </authorList>
    </citation>
    <scope>NUCLEOTIDE SEQUENCE [LARGE SCALE GENOMIC DNA]</scope>
    <source>
        <strain evidence="3 4">17mud1-8</strain>
    </source>
</reference>
<accession>A0A4U3L2J7</accession>
<dbReference type="AlphaFoldDB" id="A0A4U3L2J7"/>
<evidence type="ECO:0000313" key="4">
    <source>
        <dbReference type="Proteomes" id="UP000305848"/>
    </source>
</evidence>
<dbReference type="Gene3D" id="3.40.50.2000">
    <property type="entry name" value="Glycogen Phosphorylase B"/>
    <property type="match status" value="2"/>
</dbReference>
<dbReference type="CDD" id="cd03789">
    <property type="entry name" value="GT9_LPS_heptosyltransferase"/>
    <property type="match status" value="1"/>
</dbReference>